<protein>
    <submittedName>
        <fullName evidence="1">Uncharacterized protein</fullName>
    </submittedName>
</protein>
<dbReference type="AlphaFoldDB" id="A0A7X9UCN2"/>
<accession>A0A7X9UCN2</accession>
<dbReference type="RefSeq" id="WP_169277578.1">
    <property type="nucleotide sequence ID" value="NZ_JABBCP010000004.1"/>
</dbReference>
<comment type="caution">
    <text evidence="1">The sequence shown here is derived from an EMBL/GenBank/DDBJ whole genome shotgun (WGS) entry which is preliminary data.</text>
</comment>
<sequence>MSCSEDPQWCGIAGSVVHFIAAAHVCFRQVALLSVATQEERHSQSSLLSVSFTGVLSYGSNHPSLSLIRPRQPHLRHLFDFAIAKSNRYVGLTGMASASEIDDDVAFLFVCSGFPHAENPQRNMIKNLLEPLYAQLPLREFNGHSYAEITARKA</sequence>
<gene>
    <name evidence="1" type="ORF">HF320_06340</name>
</gene>
<reference evidence="1 2" key="1">
    <citation type="submission" date="2020-04" db="EMBL/GenBank/DDBJ databases">
        <title>Collinsella sp. KGMB02528 nov., an anaerobic actinobacterium isolated from human feces.</title>
        <authorList>
            <person name="Han K.-I."/>
            <person name="Eom M.K."/>
            <person name="Kim J.-S."/>
            <person name="Lee K.C."/>
            <person name="Suh M.K."/>
            <person name="Park S.-H."/>
            <person name="Lee J.H."/>
            <person name="Kang S.W."/>
            <person name="Park J.-E."/>
            <person name="Oh B.S."/>
            <person name="Yu S.Y."/>
            <person name="Choi S.-H."/>
            <person name="Lee D.H."/>
            <person name="Yoon H."/>
            <person name="Kim B.-Y."/>
            <person name="Lee J.H."/>
            <person name="Lee J.-S."/>
        </authorList>
    </citation>
    <scope>NUCLEOTIDE SEQUENCE [LARGE SCALE GENOMIC DNA]</scope>
    <source>
        <strain evidence="1 2">KGMB02528</strain>
    </source>
</reference>
<organism evidence="1 2">
    <name type="scientific">Collinsella acetigenes</name>
    <dbReference type="NCBI Taxonomy" id="2713419"/>
    <lineage>
        <taxon>Bacteria</taxon>
        <taxon>Bacillati</taxon>
        <taxon>Actinomycetota</taxon>
        <taxon>Coriobacteriia</taxon>
        <taxon>Coriobacteriales</taxon>
        <taxon>Coriobacteriaceae</taxon>
        <taxon>Collinsella</taxon>
    </lineage>
</organism>
<dbReference type="EMBL" id="JABBCP010000004">
    <property type="protein sequence ID" value="NMF55942.1"/>
    <property type="molecule type" value="Genomic_DNA"/>
</dbReference>
<proteinExistence type="predicted"/>
<evidence type="ECO:0000313" key="2">
    <source>
        <dbReference type="Proteomes" id="UP000546970"/>
    </source>
</evidence>
<keyword evidence="2" id="KW-1185">Reference proteome</keyword>
<dbReference type="Proteomes" id="UP000546970">
    <property type="component" value="Unassembled WGS sequence"/>
</dbReference>
<name>A0A7X9UCN2_9ACTN</name>
<evidence type="ECO:0000313" key="1">
    <source>
        <dbReference type="EMBL" id="NMF55942.1"/>
    </source>
</evidence>